<evidence type="ECO:0000259" key="1">
    <source>
        <dbReference type="PROSITE" id="PS50883"/>
    </source>
</evidence>
<dbReference type="InterPro" id="IPR035919">
    <property type="entry name" value="EAL_sf"/>
</dbReference>
<evidence type="ECO:0000313" key="3">
    <source>
        <dbReference type="Proteomes" id="UP000264179"/>
    </source>
</evidence>
<dbReference type="Pfam" id="PF00563">
    <property type="entry name" value="EAL"/>
    <property type="match status" value="1"/>
</dbReference>
<proteinExistence type="predicted"/>
<reference evidence="2 3" key="1">
    <citation type="journal article" date="2018" name="Nat. Biotechnol.">
        <title>A standardized bacterial taxonomy based on genome phylogeny substantially revises the tree of life.</title>
        <authorList>
            <person name="Parks D.H."/>
            <person name="Chuvochina M."/>
            <person name="Waite D.W."/>
            <person name="Rinke C."/>
            <person name="Skarshewski A."/>
            <person name="Chaumeil P.A."/>
            <person name="Hugenholtz P."/>
        </authorList>
    </citation>
    <scope>NUCLEOTIDE SEQUENCE [LARGE SCALE GENOMIC DNA]</scope>
    <source>
        <strain evidence="2">UBA9881</strain>
    </source>
</reference>
<organism evidence="2 3">
    <name type="scientific">Thalassospira lucentensis</name>
    <dbReference type="NCBI Taxonomy" id="168935"/>
    <lineage>
        <taxon>Bacteria</taxon>
        <taxon>Pseudomonadati</taxon>
        <taxon>Pseudomonadota</taxon>
        <taxon>Alphaproteobacteria</taxon>
        <taxon>Rhodospirillales</taxon>
        <taxon>Thalassospiraceae</taxon>
        <taxon>Thalassospira</taxon>
    </lineage>
</organism>
<dbReference type="EMBL" id="DPOP01000133">
    <property type="protein sequence ID" value="HCW68801.1"/>
    <property type="molecule type" value="Genomic_DNA"/>
</dbReference>
<dbReference type="PROSITE" id="PS50883">
    <property type="entry name" value="EAL"/>
    <property type="match status" value="1"/>
</dbReference>
<protein>
    <submittedName>
        <fullName evidence="2">GGDEF domain-containing protein</fullName>
    </submittedName>
</protein>
<sequence>MAHNADNAVTTNRPTAQPAVLRNWQQVVDKVDFAFQPIVSPHTGHVFGYEALLRRWDSAGFASIQALFDTAWETGNLHSVDMMLREKAIKKFARLPGATRLKLFYNFDNRVIKTEDYQP</sequence>
<name>A0A3D5NBK0_9PROT</name>
<dbReference type="InterPro" id="IPR001633">
    <property type="entry name" value="EAL_dom"/>
</dbReference>
<accession>A0A3D5NBK0</accession>
<feature type="domain" description="EAL" evidence="1">
    <location>
        <begin position="13"/>
        <end position="119"/>
    </location>
</feature>
<comment type="caution">
    <text evidence="2">The sequence shown here is derived from an EMBL/GenBank/DDBJ whole genome shotgun (WGS) entry which is preliminary data.</text>
</comment>
<feature type="non-terminal residue" evidence="2">
    <location>
        <position position="119"/>
    </location>
</feature>
<dbReference type="SUPFAM" id="SSF141868">
    <property type="entry name" value="EAL domain-like"/>
    <property type="match status" value="1"/>
</dbReference>
<evidence type="ECO:0000313" key="2">
    <source>
        <dbReference type="EMBL" id="HCW68801.1"/>
    </source>
</evidence>
<dbReference type="AlphaFoldDB" id="A0A3D5NBK0"/>
<dbReference type="Gene3D" id="3.20.20.450">
    <property type="entry name" value="EAL domain"/>
    <property type="match status" value="1"/>
</dbReference>
<gene>
    <name evidence="2" type="ORF">DHR80_16705</name>
</gene>
<dbReference type="Proteomes" id="UP000264179">
    <property type="component" value="Unassembled WGS sequence"/>
</dbReference>